<gene>
    <name evidence="1" type="ORF">ETEE_2770</name>
</gene>
<dbReference type="Proteomes" id="UP000028681">
    <property type="component" value="Chromosome"/>
</dbReference>
<accession>A0A076LRM2</accession>
<evidence type="ECO:0000313" key="2">
    <source>
        <dbReference type="Proteomes" id="UP000028681"/>
    </source>
</evidence>
<protein>
    <submittedName>
        <fullName evidence="1">Uncharacterized protein</fullName>
    </submittedName>
</protein>
<proteinExistence type="predicted"/>
<dbReference type="HOGENOM" id="CLU_3288780_0_0_6"/>
<dbReference type="KEGG" id="ete:ETEE_2770"/>
<organism evidence="1 2">
    <name type="scientific">Edwardsiella anguillarum ET080813</name>
    <dbReference type="NCBI Taxonomy" id="667120"/>
    <lineage>
        <taxon>Bacteria</taxon>
        <taxon>Pseudomonadati</taxon>
        <taxon>Pseudomonadota</taxon>
        <taxon>Gammaproteobacteria</taxon>
        <taxon>Enterobacterales</taxon>
        <taxon>Hafniaceae</taxon>
        <taxon>Edwardsiella</taxon>
    </lineage>
</organism>
<sequence length="40" mass="4895">MHFSIFKFRSEIFNLFIPRFFSIILDKLRHGQAKLLPWLS</sequence>
<name>A0A076LRM2_9GAMM</name>
<dbReference type="AlphaFoldDB" id="A0A076LRM2"/>
<reference evidence="1 2" key="1">
    <citation type="journal article" date="2012" name="PLoS ONE">
        <title>Edwardsiella comparative phylogenomics reveal the new intra/inter-species taxonomic relationships, virulence evolution and niche adaptation mechanisms.</title>
        <authorList>
            <person name="Yang M."/>
            <person name="Lv Y."/>
            <person name="Xiao J."/>
            <person name="Wu H."/>
            <person name="Zheng H."/>
            <person name="Liu Q."/>
            <person name="Zhang Y."/>
            <person name="Wang Q."/>
        </authorList>
    </citation>
    <scope>NUCLEOTIDE SEQUENCE [LARGE SCALE GENOMIC DNA]</scope>
    <source>
        <strain evidence="2">080813</strain>
    </source>
</reference>
<evidence type="ECO:0000313" key="1">
    <source>
        <dbReference type="EMBL" id="AIJ09203.1"/>
    </source>
</evidence>
<dbReference type="EMBL" id="CP006664">
    <property type="protein sequence ID" value="AIJ09203.1"/>
    <property type="molecule type" value="Genomic_DNA"/>
</dbReference>